<keyword evidence="3" id="KW-1185">Reference proteome</keyword>
<dbReference type="AlphaFoldDB" id="A0A445EME2"/>
<comment type="caution">
    <text evidence="2">The sequence shown here is derived from an EMBL/GenBank/DDBJ whole genome shotgun (WGS) entry which is preliminary data.</text>
</comment>
<name>A0A445EME2_ARAHY</name>
<feature type="chain" id="PRO_5018999319" description="Glycine-rich protein" evidence="1">
    <location>
        <begin position="25"/>
        <end position="75"/>
    </location>
</feature>
<dbReference type="Proteomes" id="UP000289738">
    <property type="component" value="Chromosome A01"/>
</dbReference>
<reference evidence="2 3" key="1">
    <citation type="submission" date="2019-01" db="EMBL/GenBank/DDBJ databases">
        <title>Sequencing of cultivated peanut Arachis hypogaea provides insights into genome evolution and oil improvement.</title>
        <authorList>
            <person name="Chen X."/>
        </authorList>
    </citation>
    <scope>NUCLEOTIDE SEQUENCE [LARGE SCALE GENOMIC DNA]</scope>
    <source>
        <strain evidence="3">cv. Fuhuasheng</strain>
        <tissue evidence="2">Leaves</tissue>
    </source>
</reference>
<organism evidence="2 3">
    <name type="scientific">Arachis hypogaea</name>
    <name type="common">Peanut</name>
    <dbReference type="NCBI Taxonomy" id="3818"/>
    <lineage>
        <taxon>Eukaryota</taxon>
        <taxon>Viridiplantae</taxon>
        <taxon>Streptophyta</taxon>
        <taxon>Embryophyta</taxon>
        <taxon>Tracheophyta</taxon>
        <taxon>Spermatophyta</taxon>
        <taxon>Magnoliopsida</taxon>
        <taxon>eudicotyledons</taxon>
        <taxon>Gunneridae</taxon>
        <taxon>Pentapetalae</taxon>
        <taxon>rosids</taxon>
        <taxon>fabids</taxon>
        <taxon>Fabales</taxon>
        <taxon>Fabaceae</taxon>
        <taxon>Papilionoideae</taxon>
        <taxon>50 kb inversion clade</taxon>
        <taxon>dalbergioids sensu lato</taxon>
        <taxon>Dalbergieae</taxon>
        <taxon>Pterocarpus clade</taxon>
        <taxon>Arachis</taxon>
    </lineage>
</organism>
<protein>
    <recommendedName>
        <fullName evidence="4">Glycine-rich protein</fullName>
    </recommendedName>
</protein>
<keyword evidence="1" id="KW-0732">Signal</keyword>
<proteinExistence type="predicted"/>
<evidence type="ECO:0000256" key="1">
    <source>
        <dbReference type="SAM" id="SignalP"/>
    </source>
</evidence>
<evidence type="ECO:0000313" key="2">
    <source>
        <dbReference type="EMBL" id="RYR76493.1"/>
    </source>
</evidence>
<gene>
    <name evidence="2" type="ORF">Ahy_A01g001080</name>
</gene>
<sequence length="75" mass="7237">MGHSHKNVGALVMIFVLVIGIAECRMFKEEELVDGYGGAGLGAGGGFGGGHGGDIGNVGSGGCNGSCEGGGYPPP</sequence>
<accession>A0A445EME2</accession>
<feature type="signal peptide" evidence="1">
    <location>
        <begin position="1"/>
        <end position="24"/>
    </location>
</feature>
<dbReference type="EMBL" id="SDMP01000001">
    <property type="protein sequence ID" value="RYR76493.1"/>
    <property type="molecule type" value="Genomic_DNA"/>
</dbReference>
<evidence type="ECO:0008006" key="4">
    <source>
        <dbReference type="Google" id="ProtNLM"/>
    </source>
</evidence>
<evidence type="ECO:0000313" key="3">
    <source>
        <dbReference type="Proteomes" id="UP000289738"/>
    </source>
</evidence>